<dbReference type="AlphaFoldDB" id="A0A8J4TZM4"/>
<dbReference type="Proteomes" id="UP000727407">
    <property type="component" value="Unassembled WGS sequence"/>
</dbReference>
<name>A0A8J4TZM4_CLAMG</name>
<feature type="non-terminal residue" evidence="1">
    <location>
        <position position="77"/>
    </location>
</feature>
<accession>A0A8J4TZM4</accession>
<proteinExistence type="predicted"/>
<organism evidence="1 2">
    <name type="scientific">Clarias magur</name>
    <name type="common">Asian catfish</name>
    <name type="synonym">Macropteronotus magur</name>
    <dbReference type="NCBI Taxonomy" id="1594786"/>
    <lineage>
        <taxon>Eukaryota</taxon>
        <taxon>Metazoa</taxon>
        <taxon>Chordata</taxon>
        <taxon>Craniata</taxon>
        <taxon>Vertebrata</taxon>
        <taxon>Euteleostomi</taxon>
        <taxon>Actinopterygii</taxon>
        <taxon>Neopterygii</taxon>
        <taxon>Teleostei</taxon>
        <taxon>Ostariophysi</taxon>
        <taxon>Siluriformes</taxon>
        <taxon>Clariidae</taxon>
        <taxon>Clarias</taxon>
    </lineage>
</organism>
<feature type="non-terminal residue" evidence="1">
    <location>
        <position position="1"/>
    </location>
</feature>
<dbReference type="EMBL" id="QNUK01001629">
    <property type="protein sequence ID" value="KAF5880137.1"/>
    <property type="molecule type" value="Genomic_DNA"/>
</dbReference>
<comment type="caution">
    <text evidence="1">The sequence shown here is derived from an EMBL/GenBank/DDBJ whole genome shotgun (WGS) entry which is preliminary data.</text>
</comment>
<protein>
    <submittedName>
        <fullName evidence="1">Mpv17-like protein 2 isoform X1</fullName>
    </submittedName>
</protein>
<gene>
    <name evidence="1" type="ORF">DAT39_023361</name>
</gene>
<evidence type="ECO:0000313" key="1">
    <source>
        <dbReference type="EMBL" id="KAF5880137.1"/>
    </source>
</evidence>
<sequence length="77" mass="8501">EAASAADVDRSLTLPDSPRLIVLGPVEETNCWMVSTEGHVVTEGEPFLLGLASLFTSFYNFNIQYQNEACCTLEFIQ</sequence>
<reference evidence="1" key="1">
    <citation type="submission" date="2020-07" db="EMBL/GenBank/DDBJ databases">
        <title>Clarias magur genome sequencing, assembly and annotation.</title>
        <authorList>
            <person name="Kushwaha B."/>
            <person name="Kumar R."/>
            <person name="Das P."/>
            <person name="Joshi C.G."/>
            <person name="Kumar D."/>
            <person name="Nagpure N.S."/>
            <person name="Pandey M."/>
            <person name="Agarwal S."/>
            <person name="Srivastava S."/>
            <person name="Singh M."/>
            <person name="Sahoo L."/>
            <person name="Jayasankar P."/>
            <person name="Meher P.K."/>
            <person name="Koringa P.G."/>
            <person name="Iquebal M.A."/>
            <person name="Das S.P."/>
            <person name="Bit A."/>
            <person name="Patnaik S."/>
            <person name="Patel N."/>
            <person name="Shah T.M."/>
            <person name="Hinsu A."/>
            <person name="Jena J.K."/>
        </authorList>
    </citation>
    <scope>NUCLEOTIDE SEQUENCE</scope>
    <source>
        <strain evidence="1">CIFAMagur01</strain>
        <tissue evidence="1">Testis</tissue>
    </source>
</reference>
<dbReference type="OrthoDB" id="8196415at2759"/>
<keyword evidence="2" id="KW-1185">Reference proteome</keyword>
<evidence type="ECO:0000313" key="2">
    <source>
        <dbReference type="Proteomes" id="UP000727407"/>
    </source>
</evidence>